<keyword evidence="6" id="KW-0411">Iron-sulfur</keyword>
<evidence type="ECO:0000313" key="9">
    <source>
        <dbReference type="Proteomes" id="UP001149140"/>
    </source>
</evidence>
<dbReference type="GO" id="GO:0046872">
    <property type="term" value="F:metal ion binding"/>
    <property type="evidence" value="ECO:0007669"/>
    <property type="project" value="UniProtKB-KW"/>
</dbReference>
<dbReference type="Gene3D" id="3.40.50.12280">
    <property type="match status" value="1"/>
</dbReference>
<keyword evidence="5" id="KW-0408">Iron</keyword>
<comment type="similarity">
    <text evidence="2">Belongs to the complex I 20 kDa subunit family.</text>
</comment>
<accession>A0A9X3S3S0</accession>
<organism evidence="8 9">
    <name type="scientific">Solirubrobacter ginsenosidimutans</name>
    <dbReference type="NCBI Taxonomy" id="490573"/>
    <lineage>
        <taxon>Bacteria</taxon>
        <taxon>Bacillati</taxon>
        <taxon>Actinomycetota</taxon>
        <taxon>Thermoleophilia</taxon>
        <taxon>Solirubrobacterales</taxon>
        <taxon>Solirubrobacteraceae</taxon>
        <taxon>Solirubrobacter</taxon>
    </lineage>
</organism>
<dbReference type="AlphaFoldDB" id="A0A9X3S3S0"/>
<dbReference type="EMBL" id="JAPDOD010000027">
    <property type="protein sequence ID" value="MDA0163742.1"/>
    <property type="molecule type" value="Genomic_DNA"/>
</dbReference>
<evidence type="ECO:0000256" key="5">
    <source>
        <dbReference type="ARBA" id="ARBA00023004"/>
    </source>
</evidence>
<dbReference type="PANTHER" id="PTHR42989">
    <property type="entry name" value="HYDROGENASE-4 COMPONENT I"/>
    <property type="match status" value="1"/>
</dbReference>
<keyword evidence="3" id="KW-0004">4Fe-4S</keyword>
<comment type="cofactor">
    <cofactor evidence="1">
        <name>[4Fe-4S] cluster</name>
        <dbReference type="ChEBI" id="CHEBI:49883"/>
    </cofactor>
</comment>
<evidence type="ECO:0000259" key="7">
    <source>
        <dbReference type="Pfam" id="PF01058"/>
    </source>
</evidence>
<evidence type="ECO:0000256" key="4">
    <source>
        <dbReference type="ARBA" id="ARBA00022723"/>
    </source>
</evidence>
<comment type="caution">
    <text evidence="8">The sequence shown here is derived from an EMBL/GenBank/DDBJ whole genome shotgun (WGS) entry which is preliminary data.</text>
</comment>
<dbReference type="SUPFAM" id="SSF56770">
    <property type="entry name" value="HydA/Nqo6-like"/>
    <property type="match status" value="1"/>
</dbReference>
<evidence type="ECO:0000256" key="1">
    <source>
        <dbReference type="ARBA" id="ARBA00001966"/>
    </source>
</evidence>
<reference evidence="8" key="1">
    <citation type="submission" date="2022-10" db="EMBL/GenBank/DDBJ databases">
        <title>The WGS of Solirubrobacter ginsenosidimutans DSM 21036.</title>
        <authorList>
            <person name="Jiang Z."/>
        </authorList>
    </citation>
    <scope>NUCLEOTIDE SEQUENCE</scope>
    <source>
        <strain evidence="8">DSM 21036</strain>
    </source>
</reference>
<gene>
    <name evidence="8" type="ORF">OM076_25960</name>
</gene>
<dbReference type="RefSeq" id="WP_270042989.1">
    <property type="nucleotide sequence ID" value="NZ_JAPDOD010000027.1"/>
</dbReference>
<evidence type="ECO:0000256" key="3">
    <source>
        <dbReference type="ARBA" id="ARBA00022485"/>
    </source>
</evidence>
<dbReference type="GO" id="GO:0051539">
    <property type="term" value="F:4 iron, 4 sulfur cluster binding"/>
    <property type="evidence" value="ECO:0007669"/>
    <property type="project" value="UniProtKB-KW"/>
</dbReference>
<dbReference type="PANTHER" id="PTHR42989:SF1">
    <property type="entry name" value="FORMATE HYDROGENLYASE SUBUNIT 7-RELATED"/>
    <property type="match status" value="1"/>
</dbReference>
<feature type="domain" description="NADH:ubiquinone oxidoreductase-like 20kDa subunit" evidence="7">
    <location>
        <begin position="35"/>
        <end position="145"/>
    </location>
</feature>
<sequence length="149" mass="15739">MFVLLRQLATLRRDTGLTRGRPRSLAIRHVDAGSCNGCEHELGAAGNPLYDLPRFGLDIVASPRHADILLVTGPVTTRMAGPLRAAYEAMPEPRLVAALGDCALGCNVLGDPAELVGSLDAVLPVDIRIAGCPPTPAAIAEQLLAWLDR</sequence>
<dbReference type="Proteomes" id="UP001149140">
    <property type="component" value="Unassembled WGS sequence"/>
</dbReference>
<evidence type="ECO:0000256" key="6">
    <source>
        <dbReference type="ARBA" id="ARBA00023014"/>
    </source>
</evidence>
<evidence type="ECO:0000313" key="8">
    <source>
        <dbReference type="EMBL" id="MDA0163742.1"/>
    </source>
</evidence>
<dbReference type="InterPro" id="IPR006137">
    <property type="entry name" value="NADH_UbQ_OxRdtase-like_20kDa"/>
</dbReference>
<dbReference type="Pfam" id="PF01058">
    <property type="entry name" value="Oxidored_q6"/>
    <property type="match status" value="1"/>
</dbReference>
<proteinExistence type="inferred from homology"/>
<keyword evidence="4" id="KW-0479">Metal-binding</keyword>
<keyword evidence="9" id="KW-1185">Reference proteome</keyword>
<name>A0A9X3S3S0_9ACTN</name>
<protein>
    <recommendedName>
        <fullName evidence="7">NADH:ubiquinone oxidoreductase-like 20kDa subunit domain-containing protein</fullName>
    </recommendedName>
</protein>
<evidence type="ECO:0000256" key="2">
    <source>
        <dbReference type="ARBA" id="ARBA00009173"/>
    </source>
</evidence>
<dbReference type="InterPro" id="IPR052375">
    <property type="entry name" value="Complex_I_20kDa-like"/>
</dbReference>